<keyword evidence="6" id="KW-0325">Glycoprotein</keyword>
<accession>D8LUP7</accession>
<organism evidence="7">
    <name type="scientific">Blastocystis hominis</name>
    <dbReference type="NCBI Taxonomy" id="12968"/>
    <lineage>
        <taxon>Eukaryota</taxon>
        <taxon>Sar</taxon>
        <taxon>Stramenopiles</taxon>
        <taxon>Bigyra</taxon>
        <taxon>Opalozoa</taxon>
        <taxon>Opalinata</taxon>
        <taxon>Blastocystidae</taxon>
        <taxon>Blastocystis</taxon>
    </lineage>
</organism>
<sequence length="429" mass="50903">MQNKELDGLFPEDHISVYYSVLHFRAIHKTEGDLVSNLTLQWSQEECFRPILEKYDLVHLLLEFKENDWIQDVRAAISNHTATSALIEQYHDFQSVLITRKLQLRSEFYNVSHYSDSPIHCDGCDIPRNQKKVKAILNYQNGLLIRKFVGNEEVEYTDTPWFPSNDQKYDVTAIVTAFGYNRLFALRQFMYRYQGPIVLVIYATSTQEVHLVRYISTHFIPKRVTILFYLVSRYLKSSTVFPINRLRNLAIRNIRTTHFLILDMDLRLSLNTYKEVMSLPQFLYHSNRSAVILPVFFYKGKQILAHCSTTESCSYLSNWIQPENKLELIECINRKICISNKNNIRTHMYVMPEWFTTSQESHVSRVRCFITNFMEPYLMVKYSPTLPLFEERFVNYGYNKVQYFEHLRQAGFQFYILNHAFAMDFPHPE</sequence>
<reference evidence="7" key="1">
    <citation type="submission" date="2010-02" db="EMBL/GenBank/DDBJ databases">
        <title>Sequencing and annotation of the Blastocystis hominis genome.</title>
        <authorList>
            <person name="Wincker P."/>
        </authorList>
    </citation>
    <scope>NUCLEOTIDE SEQUENCE</scope>
    <source>
        <strain evidence="7">Singapore isolate B</strain>
    </source>
</reference>
<evidence type="ECO:0000256" key="6">
    <source>
        <dbReference type="ARBA" id="ARBA00023180"/>
    </source>
</evidence>
<protein>
    <submittedName>
        <fullName evidence="7">Uncharacterized protein</fullName>
    </submittedName>
</protein>
<dbReference type="RefSeq" id="XP_012893584.1">
    <property type="nucleotide sequence ID" value="XM_013038130.1"/>
</dbReference>
<dbReference type="InterPro" id="IPR051292">
    <property type="entry name" value="Xyl/GlcA_transferase"/>
</dbReference>
<keyword evidence="3" id="KW-0735">Signal-anchor</keyword>
<evidence type="ECO:0000256" key="5">
    <source>
        <dbReference type="ARBA" id="ARBA00023136"/>
    </source>
</evidence>
<evidence type="ECO:0000256" key="3">
    <source>
        <dbReference type="ARBA" id="ARBA00022968"/>
    </source>
</evidence>
<dbReference type="GO" id="GO:0016020">
    <property type="term" value="C:membrane"/>
    <property type="evidence" value="ECO:0007669"/>
    <property type="project" value="UniProtKB-SubCell"/>
</dbReference>
<dbReference type="PANTHER" id="PTHR12270">
    <property type="entry name" value="GLYCOSYLTRANSFERASE-RELATED"/>
    <property type="match status" value="1"/>
</dbReference>
<evidence type="ECO:0000256" key="2">
    <source>
        <dbReference type="ARBA" id="ARBA00022692"/>
    </source>
</evidence>
<evidence type="ECO:0000256" key="1">
    <source>
        <dbReference type="ARBA" id="ARBA00004606"/>
    </source>
</evidence>
<comment type="subcellular location">
    <subcellularLocation>
        <location evidence="1">Membrane</location>
        <topology evidence="1">Single-pass type II membrane protein</topology>
    </subcellularLocation>
</comment>
<dbReference type="AlphaFoldDB" id="D8LUP7"/>
<evidence type="ECO:0000313" key="8">
    <source>
        <dbReference type="Proteomes" id="UP000008312"/>
    </source>
</evidence>
<dbReference type="OrthoDB" id="9974378at2759"/>
<dbReference type="EMBL" id="FN668638">
    <property type="protein sequence ID" value="CBK19536.2"/>
    <property type="molecule type" value="Genomic_DNA"/>
</dbReference>
<keyword evidence="2" id="KW-0812">Transmembrane</keyword>
<keyword evidence="8" id="KW-1185">Reference proteome</keyword>
<gene>
    <name evidence="7" type="ORF">GSBLH_T00000003001</name>
</gene>
<dbReference type="Proteomes" id="UP000008312">
    <property type="component" value="Unassembled WGS sequence"/>
</dbReference>
<dbReference type="GO" id="GO:0015020">
    <property type="term" value="F:glucuronosyltransferase activity"/>
    <property type="evidence" value="ECO:0007669"/>
    <property type="project" value="TreeGrafter"/>
</dbReference>
<keyword evidence="5" id="KW-0472">Membrane</keyword>
<dbReference type="GO" id="GO:0035269">
    <property type="term" value="P:protein O-linked glycosylation via mannose"/>
    <property type="evidence" value="ECO:0007669"/>
    <property type="project" value="TreeGrafter"/>
</dbReference>
<evidence type="ECO:0000256" key="4">
    <source>
        <dbReference type="ARBA" id="ARBA00022989"/>
    </source>
</evidence>
<evidence type="ECO:0000313" key="7">
    <source>
        <dbReference type="EMBL" id="CBK19536.2"/>
    </source>
</evidence>
<dbReference type="PANTHER" id="PTHR12270:SF25">
    <property type="entry name" value="GLYCOSYLTRANSFERASE-LIKE PROTEIN LARGE"/>
    <property type="match status" value="1"/>
</dbReference>
<dbReference type="GO" id="GO:0042285">
    <property type="term" value="F:xylosyltransferase activity"/>
    <property type="evidence" value="ECO:0007669"/>
    <property type="project" value="TreeGrafter"/>
</dbReference>
<dbReference type="Pfam" id="PF13896">
    <property type="entry name" value="Glyco_transf_49"/>
    <property type="match status" value="1"/>
</dbReference>
<dbReference type="GeneID" id="24917328"/>
<keyword evidence="4" id="KW-1133">Transmembrane helix</keyword>
<dbReference type="InParanoid" id="D8LUP7"/>
<proteinExistence type="predicted"/>
<name>D8LUP7_BLAHO</name>